<keyword evidence="4" id="KW-1185">Reference proteome</keyword>
<organism evidence="3 4">
    <name type="scientific">Gossypium barbadense</name>
    <name type="common">Sea Island cotton</name>
    <name type="synonym">Hibiscus barbadensis</name>
    <dbReference type="NCBI Taxonomy" id="3634"/>
    <lineage>
        <taxon>Eukaryota</taxon>
        <taxon>Viridiplantae</taxon>
        <taxon>Streptophyta</taxon>
        <taxon>Embryophyta</taxon>
        <taxon>Tracheophyta</taxon>
        <taxon>Spermatophyta</taxon>
        <taxon>Magnoliopsida</taxon>
        <taxon>eudicotyledons</taxon>
        <taxon>Gunneridae</taxon>
        <taxon>Pentapetalae</taxon>
        <taxon>rosids</taxon>
        <taxon>malvids</taxon>
        <taxon>Malvales</taxon>
        <taxon>Malvaceae</taxon>
        <taxon>Malvoideae</taxon>
        <taxon>Gossypium</taxon>
    </lineage>
</organism>
<dbReference type="Proteomes" id="UP000327439">
    <property type="component" value="Chromosome A04"/>
</dbReference>
<protein>
    <submittedName>
        <fullName evidence="3">Uncharacterized protein</fullName>
    </submittedName>
</protein>
<name>A0A5J5W5I0_GOSBA</name>
<reference evidence="4" key="1">
    <citation type="journal article" date="2020" name="Nat. Genet.">
        <title>Genomic diversifications of five Gossypium allopolyploid species and their impact on cotton improvement.</title>
        <authorList>
            <person name="Chen Z.J."/>
            <person name="Sreedasyam A."/>
            <person name="Ando A."/>
            <person name="Song Q."/>
            <person name="De Santiago L.M."/>
            <person name="Hulse-Kemp A.M."/>
            <person name="Ding M."/>
            <person name="Ye W."/>
            <person name="Kirkbride R.C."/>
            <person name="Jenkins J."/>
            <person name="Plott C."/>
            <person name="Lovell J."/>
            <person name="Lin Y.M."/>
            <person name="Vaughn R."/>
            <person name="Liu B."/>
            <person name="Simpson S."/>
            <person name="Scheffler B.E."/>
            <person name="Wen L."/>
            <person name="Saski C.A."/>
            <person name="Grover C.E."/>
            <person name="Hu G."/>
            <person name="Conover J.L."/>
            <person name="Carlson J.W."/>
            <person name="Shu S."/>
            <person name="Boston L.B."/>
            <person name="Williams M."/>
            <person name="Peterson D.G."/>
            <person name="McGee K."/>
            <person name="Jones D.C."/>
            <person name="Wendel J.F."/>
            <person name="Stelly D.M."/>
            <person name="Grimwood J."/>
            <person name="Schmutz J."/>
        </authorList>
    </citation>
    <scope>NUCLEOTIDE SEQUENCE [LARGE SCALE GENOMIC DNA]</scope>
    <source>
        <strain evidence="4">cv. 3-79</strain>
    </source>
</reference>
<feature type="region of interest" description="Disordered" evidence="1">
    <location>
        <begin position="160"/>
        <end position="232"/>
    </location>
</feature>
<evidence type="ECO:0000313" key="3">
    <source>
        <dbReference type="EMBL" id="KAB2087132.1"/>
    </source>
</evidence>
<feature type="compositionally biased region" description="Basic and acidic residues" evidence="1">
    <location>
        <begin position="194"/>
        <end position="205"/>
    </location>
</feature>
<feature type="transmembrane region" description="Helical" evidence="2">
    <location>
        <begin position="7"/>
        <end position="30"/>
    </location>
</feature>
<dbReference type="InterPro" id="IPR045884">
    <property type="entry name" value="At5g59350-like"/>
</dbReference>
<feature type="region of interest" description="Disordered" evidence="1">
    <location>
        <begin position="116"/>
        <end position="138"/>
    </location>
</feature>
<dbReference type="EMBL" id="CM018205">
    <property type="protein sequence ID" value="KAB2087132.1"/>
    <property type="molecule type" value="Genomic_DNA"/>
</dbReference>
<gene>
    <name evidence="3" type="ORF">ES319_A04G081500v1</name>
</gene>
<accession>A0A5J5W5I0</accession>
<proteinExistence type="predicted"/>
<sequence length="232" mass="25244">MNASIKLGIALLVIFTTCLFALLLELVYVLQRKRQPLIVSGGPGLISSKELLYFFCCKNKPTRVEPSSGVVSTTSTEAATAADSEAATMEEEEYELAKWHEVYGQSRVLYTIKEGEREGADSVETSSGQSETKSEKRVCLSGRVEMPNDVAVVVDVGEEEATPFSTPISSPSYFTPSPSPGRDVAISISSLENDDLRSSETERPESVTFSLSTEAQEQRGNKSDKGKEKVVE</sequence>
<evidence type="ECO:0000256" key="1">
    <source>
        <dbReference type="SAM" id="MobiDB-lite"/>
    </source>
</evidence>
<keyword evidence="2" id="KW-1133">Transmembrane helix</keyword>
<keyword evidence="2" id="KW-0472">Membrane</keyword>
<keyword evidence="2" id="KW-0812">Transmembrane</keyword>
<dbReference type="AlphaFoldDB" id="A0A5J5W5I0"/>
<feature type="compositionally biased region" description="Basic and acidic residues" evidence="1">
    <location>
        <begin position="216"/>
        <end position="232"/>
    </location>
</feature>
<evidence type="ECO:0000256" key="2">
    <source>
        <dbReference type="SAM" id="Phobius"/>
    </source>
</evidence>
<feature type="compositionally biased region" description="Low complexity" evidence="1">
    <location>
        <begin position="162"/>
        <end position="176"/>
    </location>
</feature>
<dbReference type="PANTHER" id="PTHR34054:SF4">
    <property type="entry name" value="PROTEIN, PUTATIVE-RELATED"/>
    <property type="match status" value="1"/>
</dbReference>
<dbReference type="PANTHER" id="PTHR34054">
    <property type="entry name" value="EXPRESSED PROTEIN"/>
    <property type="match status" value="1"/>
</dbReference>
<evidence type="ECO:0000313" key="4">
    <source>
        <dbReference type="Proteomes" id="UP000327439"/>
    </source>
</evidence>
<dbReference type="OrthoDB" id="784633at2759"/>